<sequence length="439" mass="50627">MIREDDDSRFVFLKKELEASLERNHLLEKENEELKHEVARLKGQISFFRAQNSERKSMLWKKLQNSTDSNIAEAFPQKPTIQIKIPEETLTVENACSRPDFPESMVRKERPARVPKPPPRATSATRPSLQEVNGKKVLLAPTPPVPPPLPSKFLIGSKAVRRVPELMELYRLLTRKDAGVDNRTNLPGLPVAANAQNMIGEIENRSSHLSAIKSDVETHGEFIRFLTKEVENAAYTDISDVEAFVKWLDEELSYLVDERAVLKHFPQWPERKADAMREAAFSYRDLKNLDSEVSSFQDNPKQAAAQALKRMQVLQDRLERSVHNMERMREGASKKYRDFQIPWKWMLDTGVIGQLKMGSLRLAKEYMKRIANELQTNKCPQEDDLMLQGVRFAYRVHQFAGGFDAETMHAFEELRKFSGDCHKQQQTVNKPHPYQKTNE</sequence>
<dbReference type="EMBL" id="JABCRI010000007">
    <property type="protein sequence ID" value="KAF8402609.1"/>
    <property type="molecule type" value="Genomic_DNA"/>
</dbReference>
<accession>A0A834Z6S6</accession>
<evidence type="ECO:0000256" key="2">
    <source>
        <dbReference type="SAM" id="Coils"/>
    </source>
</evidence>
<reference evidence="4 5" key="1">
    <citation type="submission" date="2020-04" db="EMBL/GenBank/DDBJ databases">
        <title>Plant Genome Project.</title>
        <authorList>
            <person name="Zhang R.-G."/>
        </authorList>
    </citation>
    <scope>NUCLEOTIDE SEQUENCE [LARGE SCALE GENOMIC DNA]</scope>
    <source>
        <strain evidence="4">YNK0</strain>
        <tissue evidence="4">Leaf</tissue>
    </source>
</reference>
<evidence type="ECO:0000313" key="4">
    <source>
        <dbReference type="EMBL" id="KAF8402609.1"/>
    </source>
</evidence>
<comment type="caution">
    <text evidence="4">The sequence shown here is derived from an EMBL/GenBank/DDBJ whole genome shotgun (WGS) entry which is preliminary data.</text>
</comment>
<evidence type="ECO:0008006" key="6">
    <source>
        <dbReference type="Google" id="ProtNLM"/>
    </source>
</evidence>
<dbReference type="InterPro" id="IPR040265">
    <property type="entry name" value="CHUP1/IPGA1-like"/>
</dbReference>
<feature type="region of interest" description="Disordered" evidence="3">
    <location>
        <begin position="104"/>
        <end position="128"/>
    </location>
</feature>
<dbReference type="Proteomes" id="UP000655225">
    <property type="component" value="Unassembled WGS sequence"/>
</dbReference>
<dbReference type="OrthoDB" id="1922539at2759"/>
<organism evidence="4 5">
    <name type="scientific">Tetracentron sinense</name>
    <name type="common">Spur-leaf</name>
    <dbReference type="NCBI Taxonomy" id="13715"/>
    <lineage>
        <taxon>Eukaryota</taxon>
        <taxon>Viridiplantae</taxon>
        <taxon>Streptophyta</taxon>
        <taxon>Embryophyta</taxon>
        <taxon>Tracheophyta</taxon>
        <taxon>Spermatophyta</taxon>
        <taxon>Magnoliopsida</taxon>
        <taxon>Trochodendrales</taxon>
        <taxon>Trochodendraceae</taxon>
        <taxon>Tetracentron</taxon>
    </lineage>
</organism>
<feature type="coiled-coil region" evidence="2">
    <location>
        <begin position="308"/>
        <end position="335"/>
    </location>
</feature>
<evidence type="ECO:0000256" key="1">
    <source>
        <dbReference type="ARBA" id="ARBA00023054"/>
    </source>
</evidence>
<dbReference type="PANTHER" id="PTHR31342:SF48">
    <property type="entry name" value="CHUP1-LIKE PROTEIN"/>
    <property type="match status" value="1"/>
</dbReference>
<feature type="coiled-coil region" evidence="2">
    <location>
        <begin position="17"/>
        <end position="51"/>
    </location>
</feature>
<keyword evidence="1 2" id="KW-0175">Coiled coil</keyword>
<dbReference type="AlphaFoldDB" id="A0A834Z6S6"/>
<proteinExistence type="predicted"/>
<dbReference type="GO" id="GO:0055028">
    <property type="term" value="C:cortical microtubule"/>
    <property type="evidence" value="ECO:0007669"/>
    <property type="project" value="TreeGrafter"/>
</dbReference>
<keyword evidence="5" id="KW-1185">Reference proteome</keyword>
<gene>
    <name evidence="4" type="ORF">HHK36_010698</name>
</gene>
<dbReference type="OMA" id="HMENKAN"/>
<dbReference type="PANTHER" id="PTHR31342">
    <property type="entry name" value="PROTEIN CHUP1, CHLOROPLASTIC"/>
    <property type="match status" value="1"/>
</dbReference>
<protein>
    <recommendedName>
        <fullName evidence="6">Protein CHUP1, chloroplastic</fullName>
    </recommendedName>
</protein>
<name>A0A834Z6S6_TETSI</name>
<evidence type="ECO:0000313" key="5">
    <source>
        <dbReference type="Proteomes" id="UP000655225"/>
    </source>
</evidence>
<evidence type="ECO:0000256" key="3">
    <source>
        <dbReference type="SAM" id="MobiDB-lite"/>
    </source>
</evidence>
<dbReference type="GO" id="GO:0072699">
    <property type="term" value="P:protein localization to cortical microtubule cytoskeleton"/>
    <property type="evidence" value="ECO:0007669"/>
    <property type="project" value="TreeGrafter"/>
</dbReference>